<evidence type="ECO:0000256" key="3">
    <source>
        <dbReference type="SAM" id="MobiDB-lite"/>
    </source>
</evidence>
<feature type="region of interest" description="Disordered" evidence="3">
    <location>
        <begin position="64"/>
        <end position="90"/>
    </location>
</feature>
<protein>
    <submittedName>
        <fullName evidence="5">Uncharacterized protein</fullName>
    </submittedName>
</protein>
<gene>
    <name evidence="5" type="ORF">SLEP1_g32773</name>
</gene>
<keyword evidence="2" id="KW-0175">Coiled coil</keyword>
<keyword evidence="1" id="KW-0802">TPR repeat</keyword>
<name>A0AAV5KEE5_9ROSI</name>
<dbReference type="Proteomes" id="UP001054252">
    <property type="component" value="Unassembled WGS sequence"/>
</dbReference>
<evidence type="ECO:0000256" key="4">
    <source>
        <dbReference type="SAM" id="Phobius"/>
    </source>
</evidence>
<sequence length="345" mass="39657">MAVVLGNLASLPDVASPRIVAADRRSRALAVDVVLNLPKRASEGEARDRRVMVLAKANSKVNSVDFNAENSDDGGNGNGNGFEEEEERYDWEKEMRKRLKEVEEKKELETKAEELLQKAKAEDGEGTGKELTEEQKMLRVRKELEKAAQEQAERRATAKLMFELGQKAYGRGMYRRSIEFFEGALTIIPRPSLFGGEIQIWLAMAYEANNRHADCIELYLQLEQMHPNVSIRRQAADLRYIYQAPKIKITQEEMVTMPTIGTSYDSYDGYGSVWIDKDKYKYKNWYARRIESKTTDQFPPSRDFLGELFEFFVWRPPVGLEKNRAFWFGLTLWFGLVGAALLQQK</sequence>
<keyword evidence="4" id="KW-0812">Transmembrane</keyword>
<dbReference type="GO" id="GO:0009535">
    <property type="term" value="C:chloroplast thylakoid membrane"/>
    <property type="evidence" value="ECO:0007669"/>
    <property type="project" value="TreeGrafter"/>
</dbReference>
<feature type="repeat" description="TPR" evidence="1">
    <location>
        <begin position="158"/>
        <end position="191"/>
    </location>
</feature>
<dbReference type="AlphaFoldDB" id="A0AAV5KEE5"/>
<keyword evidence="4" id="KW-1133">Transmembrane helix</keyword>
<dbReference type="EMBL" id="BPVZ01000061">
    <property type="protein sequence ID" value="GKV22974.1"/>
    <property type="molecule type" value="Genomic_DNA"/>
</dbReference>
<evidence type="ECO:0000313" key="6">
    <source>
        <dbReference type="Proteomes" id="UP001054252"/>
    </source>
</evidence>
<feature type="transmembrane region" description="Helical" evidence="4">
    <location>
        <begin position="325"/>
        <end position="342"/>
    </location>
</feature>
<proteinExistence type="predicted"/>
<keyword evidence="6" id="KW-1185">Reference proteome</keyword>
<dbReference type="Gene3D" id="1.25.40.10">
    <property type="entry name" value="Tetratricopeptide repeat domain"/>
    <property type="match status" value="1"/>
</dbReference>
<dbReference type="InterPro" id="IPR019734">
    <property type="entry name" value="TPR_rpt"/>
</dbReference>
<dbReference type="PROSITE" id="PS50005">
    <property type="entry name" value="TPR"/>
    <property type="match status" value="1"/>
</dbReference>
<dbReference type="SUPFAM" id="SSF48452">
    <property type="entry name" value="TPR-like"/>
    <property type="match status" value="1"/>
</dbReference>
<reference evidence="5 6" key="1">
    <citation type="journal article" date="2021" name="Commun. Biol.">
        <title>The genome of Shorea leprosula (Dipterocarpaceae) highlights the ecological relevance of drought in aseasonal tropical rainforests.</title>
        <authorList>
            <person name="Ng K.K.S."/>
            <person name="Kobayashi M.J."/>
            <person name="Fawcett J.A."/>
            <person name="Hatakeyama M."/>
            <person name="Paape T."/>
            <person name="Ng C.H."/>
            <person name="Ang C.C."/>
            <person name="Tnah L.H."/>
            <person name="Lee C.T."/>
            <person name="Nishiyama T."/>
            <person name="Sese J."/>
            <person name="O'Brien M.J."/>
            <person name="Copetti D."/>
            <person name="Mohd Noor M.I."/>
            <person name="Ong R.C."/>
            <person name="Putra M."/>
            <person name="Sireger I.Z."/>
            <person name="Indrioko S."/>
            <person name="Kosugi Y."/>
            <person name="Izuno A."/>
            <person name="Isagi Y."/>
            <person name="Lee S.L."/>
            <person name="Shimizu K.K."/>
        </authorList>
    </citation>
    <scope>NUCLEOTIDE SEQUENCE [LARGE SCALE GENOMIC DNA]</scope>
    <source>
        <strain evidence="5">214</strain>
    </source>
</reference>
<dbReference type="InterPro" id="IPR011990">
    <property type="entry name" value="TPR-like_helical_dom_sf"/>
</dbReference>
<evidence type="ECO:0000256" key="2">
    <source>
        <dbReference type="SAM" id="Coils"/>
    </source>
</evidence>
<comment type="caution">
    <text evidence="5">The sequence shown here is derived from an EMBL/GenBank/DDBJ whole genome shotgun (WGS) entry which is preliminary data.</text>
</comment>
<evidence type="ECO:0000256" key="1">
    <source>
        <dbReference type="PROSITE-ProRule" id="PRU00339"/>
    </source>
</evidence>
<evidence type="ECO:0000313" key="5">
    <source>
        <dbReference type="EMBL" id="GKV22974.1"/>
    </source>
</evidence>
<feature type="coiled-coil region" evidence="2">
    <location>
        <begin position="92"/>
        <end position="161"/>
    </location>
</feature>
<accession>A0AAV5KEE5</accession>
<keyword evidence="4" id="KW-0472">Membrane</keyword>
<dbReference type="PANTHER" id="PTHR36761:SF2">
    <property type="entry name" value="ORF03 PROTEIN"/>
    <property type="match status" value="1"/>
</dbReference>
<dbReference type="PANTHER" id="PTHR36761">
    <property type="entry name" value="ORF03 PROTEIN"/>
    <property type="match status" value="1"/>
</dbReference>
<organism evidence="5 6">
    <name type="scientific">Rubroshorea leprosula</name>
    <dbReference type="NCBI Taxonomy" id="152421"/>
    <lineage>
        <taxon>Eukaryota</taxon>
        <taxon>Viridiplantae</taxon>
        <taxon>Streptophyta</taxon>
        <taxon>Embryophyta</taxon>
        <taxon>Tracheophyta</taxon>
        <taxon>Spermatophyta</taxon>
        <taxon>Magnoliopsida</taxon>
        <taxon>eudicotyledons</taxon>
        <taxon>Gunneridae</taxon>
        <taxon>Pentapetalae</taxon>
        <taxon>rosids</taxon>
        <taxon>malvids</taxon>
        <taxon>Malvales</taxon>
        <taxon>Dipterocarpaceae</taxon>
        <taxon>Rubroshorea</taxon>
    </lineage>
</organism>